<dbReference type="EMBL" id="KF901261">
    <property type="protein sequence ID" value="AIF24487.1"/>
    <property type="molecule type" value="Genomic_DNA"/>
</dbReference>
<dbReference type="AlphaFoldDB" id="A0A075ICI9"/>
<proteinExistence type="predicted"/>
<organism evidence="1">
    <name type="scientific">uncultured marine thaumarchaeote SAT1000_31_A02</name>
    <dbReference type="NCBI Taxonomy" id="1456404"/>
    <lineage>
        <taxon>Archaea</taxon>
        <taxon>Nitrososphaerota</taxon>
        <taxon>environmental samples</taxon>
    </lineage>
</organism>
<name>A0A075ICI9_9ARCH</name>
<reference evidence="1" key="1">
    <citation type="journal article" date="2014" name="Genome Biol. Evol.">
        <title>Pangenome evidence for extensive interdomain horizontal transfer affecting lineage core and shell genes in uncultured planktonic thaumarchaeota and euryarchaeota.</title>
        <authorList>
            <person name="Deschamps P."/>
            <person name="Zivanovic Y."/>
            <person name="Moreira D."/>
            <person name="Rodriguez-Valera F."/>
            <person name="Lopez-Garcia P."/>
        </authorList>
    </citation>
    <scope>NUCLEOTIDE SEQUENCE</scope>
</reference>
<accession>A0A075ICI9</accession>
<sequence length="104" mass="12567">MLLLKKLHVRENETLPLKLQKEVQPQGEESALLPVRKAALREKLLREKLPLREAALREKLLREKLLREKAALRERHLRERLPLRNEEGNQSFRLKNLFLFFNYY</sequence>
<protein>
    <submittedName>
        <fullName evidence="1">Uncharacterized protein</fullName>
    </submittedName>
</protein>
<evidence type="ECO:0000313" key="1">
    <source>
        <dbReference type="EMBL" id="AIF24487.1"/>
    </source>
</evidence>